<keyword evidence="4 6" id="KW-1133">Transmembrane helix</keyword>
<dbReference type="EMBL" id="JAHOPC010000003">
    <property type="protein sequence ID" value="MBU8866086.1"/>
    <property type="molecule type" value="Genomic_DNA"/>
</dbReference>
<comment type="subcellular location">
    <subcellularLocation>
        <location evidence="1">Cell membrane</location>
        <topology evidence="1">Multi-pass membrane protein</topology>
    </subcellularLocation>
</comment>
<evidence type="ECO:0000256" key="6">
    <source>
        <dbReference type="SAM" id="Phobius"/>
    </source>
</evidence>
<keyword evidence="3 6" id="KW-0812">Transmembrane</keyword>
<evidence type="ECO:0000313" key="8">
    <source>
        <dbReference type="EMBL" id="MBU8866086.1"/>
    </source>
</evidence>
<evidence type="ECO:0000256" key="2">
    <source>
        <dbReference type="ARBA" id="ARBA00022475"/>
    </source>
</evidence>
<name>A0ABS6I2X4_9MICC</name>
<comment type="caution">
    <text evidence="8">The sequence shown here is derived from an EMBL/GenBank/DDBJ whole genome shotgun (WGS) entry which is preliminary data.</text>
</comment>
<keyword evidence="9" id="KW-1185">Reference proteome</keyword>
<gene>
    <name evidence="8" type="ORF">KSW38_07275</name>
</gene>
<accession>A0ABS6I2X4</accession>
<proteinExistence type="predicted"/>
<protein>
    <submittedName>
        <fullName evidence="8">DUF202 domain-containing protein</fullName>
    </submittedName>
</protein>
<evidence type="ECO:0000256" key="5">
    <source>
        <dbReference type="ARBA" id="ARBA00023136"/>
    </source>
</evidence>
<evidence type="ECO:0000256" key="3">
    <source>
        <dbReference type="ARBA" id="ARBA00022692"/>
    </source>
</evidence>
<evidence type="ECO:0000256" key="4">
    <source>
        <dbReference type="ARBA" id="ARBA00022989"/>
    </source>
</evidence>
<dbReference type="Proteomes" id="UP000824166">
    <property type="component" value="Unassembled WGS sequence"/>
</dbReference>
<dbReference type="Pfam" id="PF02656">
    <property type="entry name" value="DUF202"/>
    <property type="match status" value="1"/>
</dbReference>
<dbReference type="InterPro" id="IPR052053">
    <property type="entry name" value="IM_YidH-like"/>
</dbReference>
<dbReference type="PANTHER" id="PTHR34187">
    <property type="entry name" value="FGR18P"/>
    <property type="match status" value="1"/>
</dbReference>
<keyword evidence="2" id="KW-1003">Cell membrane</keyword>
<keyword evidence="5 6" id="KW-0472">Membrane</keyword>
<feature type="domain" description="DUF202" evidence="7">
    <location>
        <begin position="31"/>
        <end position="96"/>
    </location>
</feature>
<evidence type="ECO:0000313" key="9">
    <source>
        <dbReference type="Proteomes" id="UP000824166"/>
    </source>
</evidence>
<feature type="transmembrane region" description="Helical" evidence="6">
    <location>
        <begin position="109"/>
        <end position="132"/>
    </location>
</feature>
<organism evidence="8 9">
    <name type="scientific">Paenarthrobacter aromaticivorans</name>
    <dbReference type="NCBI Taxonomy" id="2849150"/>
    <lineage>
        <taxon>Bacteria</taxon>
        <taxon>Bacillati</taxon>
        <taxon>Actinomycetota</taxon>
        <taxon>Actinomycetes</taxon>
        <taxon>Micrococcales</taxon>
        <taxon>Micrococcaceae</taxon>
        <taxon>Paenarthrobacter</taxon>
    </lineage>
</organism>
<sequence>MVGRLPSTRKIWRDDVREPAWRRTGKTPDYRFSLANERTFLAWIRTSLALLAGSIAIDQLAPNIAPQPVRIVLCVLLSLIGAGLAALSYRRWGQMEAAMRNDEALPFSWVMLLMTIVVAVAAFAFAVLILVAR</sequence>
<dbReference type="InterPro" id="IPR003807">
    <property type="entry name" value="DUF202"/>
</dbReference>
<feature type="transmembrane region" description="Helical" evidence="6">
    <location>
        <begin position="40"/>
        <end position="57"/>
    </location>
</feature>
<reference evidence="8 9" key="1">
    <citation type="submission" date="2021-06" db="EMBL/GenBank/DDBJ databases">
        <authorList>
            <person name="Jeong J.W."/>
        </authorList>
    </citation>
    <scope>NUCLEOTIDE SEQUENCE [LARGE SCALE GENOMIC DNA]</scope>
    <source>
        <strain evidence="8 9">MMS21-TAE1-1</strain>
    </source>
</reference>
<evidence type="ECO:0000259" key="7">
    <source>
        <dbReference type="Pfam" id="PF02656"/>
    </source>
</evidence>
<dbReference type="PANTHER" id="PTHR34187:SF2">
    <property type="entry name" value="DUF202 DOMAIN-CONTAINING PROTEIN"/>
    <property type="match status" value="1"/>
</dbReference>
<evidence type="ECO:0000256" key="1">
    <source>
        <dbReference type="ARBA" id="ARBA00004651"/>
    </source>
</evidence>
<feature type="transmembrane region" description="Helical" evidence="6">
    <location>
        <begin position="69"/>
        <end position="89"/>
    </location>
</feature>